<evidence type="ECO:0000256" key="1">
    <source>
        <dbReference type="ARBA" id="ARBA00006700"/>
    </source>
</evidence>
<dbReference type="AlphaFoldDB" id="A0A834R4B9"/>
<dbReference type="GO" id="GO:0003735">
    <property type="term" value="F:structural constituent of ribosome"/>
    <property type="evidence" value="ECO:0007669"/>
    <property type="project" value="InterPro"/>
</dbReference>
<reference evidence="6" key="2">
    <citation type="submission" date="2020-01" db="EMBL/GenBank/DDBJ databases">
        <authorList>
            <person name="Korhonen P.K.K."/>
            <person name="Guangxu M.G."/>
            <person name="Wang T.W."/>
            <person name="Stroehlein A.J.S."/>
            <person name="Young N.D."/>
            <person name="Ang C.-S.A."/>
            <person name="Fernando D.W.F."/>
            <person name="Lu H.L."/>
            <person name="Taylor S.T."/>
            <person name="Ehtesham M.E.M."/>
            <person name="Najaraj S.H.N."/>
            <person name="Harsha G.H.G."/>
            <person name="Madugundu A.M."/>
            <person name="Renuse S.R."/>
            <person name="Holt D.H."/>
            <person name="Pandey A.P."/>
            <person name="Papenfuss A.P."/>
            <person name="Gasser R.B.G."/>
            <person name="Fischer K.F."/>
        </authorList>
    </citation>
    <scope>NUCLEOTIDE SEQUENCE</scope>
    <source>
        <strain evidence="6">SSS_KF_BRIS2020</strain>
    </source>
</reference>
<organism evidence="6">
    <name type="scientific">Sarcoptes scabiei</name>
    <name type="common">Itch mite</name>
    <name type="synonym">Acarus scabiei</name>
    <dbReference type="NCBI Taxonomy" id="52283"/>
    <lineage>
        <taxon>Eukaryota</taxon>
        <taxon>Metazoa</taxon>
        <taxon>Ecdysozoa</taxon>
        <taxon>Arthropoda</taxon>
        <taxon>Chelicerata</taxon>
        <taxon>Arachnida</taxon>
        <taxon>Acari</taxon>
        <taxon>Acariformes</taxon>
        <taxon>Sarcoptiformes</taxon>
        <taxon>Astigmata</taxon>
        <taxon>Psoroptidia</taxon>
        <taxon>Sarcoptoidea</taxon>
        <taxon>Sarcoptidae</taxon>
        <taxon>Sarcoptinae</taxon>
        <taxon>Sarcoptes</taxon>
    </lineage>
</organism>
<evidence type="ECO:0000256" key="4">
    <source>
        <dbReference type="ARBA" id="ARBA00039977"/>
    </source>
</evidence>
<evidence type="ECO:0000256" key="3">
    <source>
        <dbReference type="ARBA" id="ARBA00023274"/>
    </source>
</evidence>
<name>A0A834R4B9_SARSC</name>
<dbReference type="PANTHER" id="PTHR12059:SF5">
    <property type="entry name" value="LARGE RIBOSOMAL SUBUNIT PROTEIN UL23M"/>
    <property type="match status" value="1"/>
</dbReference>
<evidence type="ECO:0000256" key="2">
    <source>
        <dbReference type="ARBA" id="ARBA00022980"/>
    </source>
</evidence>
<dbReference type="Gene3D" id="3.30.70.330">
    <property type="match status" value="1"/>
</dbReference>
<keyword evidence="2 6" id="KW-0689">Ribosomal protein</keyword>
<dbReference type="OrthoDB" id="275582at2759"/>
<evidence type="ECO:0000313" key="6">
    <source>
        <dbReference type="EMBL" id="KAF7489821.1"/>
    </source>
</evidence>
<dbReference type="Proteomes" id="UP000070412">
    <property type="component" value="Unassembled WGS sequence"/>
</dbReference>
<dbReference type="GO" id="GO:0005762">
    <property type="term" value="C:mitochondrial large ribosomal subunit"/>
    <property type="evidence" value="ECO:0007669"/>
    <property type="project" value="TreeGrafter"/>
</dbReference>
<evidence type="ECO:0000313" key="7">
    <source>
        <dbReference type="EnsemblMetazoa" id="KAF7489821.1"/>
    </source>
</evidence>
<gene>
    <name evidence="6" type="ORF">SSS_7926</name>
</gene>
<dbReference type="EnsemblMetazoa" id="SSS_7926s_mrna">
    <property type="protein sequence ID" value="KAF7489821.1"/>
    <property type="gene ID" value="SSS_7926"/>
</dbReference>
<keyword evidence="8" id="KW-1185">Reference proteome</keyword>
<evidence type="ECO:0000313" key="8">
    <source>
        <dbReference type="Proteomes" id="UP000070412"/>
    </source>
</evidence>
<comment type="similarity">
    <text evidence="1">Belongs to the universal ribosomal protein uL23 family.</text>
</comment>
<keyword evidence="3" id="KW-0687">Ribonucleoprotein</keyword>
<reference evidence="8" key="1">
    <citation type="journal article" date="2020" name="PLoS Negl. Trop. Dis.">
        <title>High-quality nuclear genome for Sarcoptes scabiei-A critical resource for a neglected parasite.</title>
        <authorList>
            <person name="Korhonen P.K."/>
            <person name="Gasser R.B."/>
            <person name="Ma G."/>
            <person name="Wang T."/>
            <person name="Stroehlein A.J."/>
            <person name="Young N.D."/>
            <person name="Ang C.S."/>
            <person name="Fernando D.D."/>
            <person name="Lu H.C."/>
            <person name="Taylor S."/>
            <person name="Reynolds S.L."/>
            <person name="Mofiz E."/>
            <person name="Najaraj S.H."/>
            <person name="Gowda H."/>
            <person name="Madugundu A."/>
            <person name="Renuse S."/>
            <person name="Holt D."/>
            <person name="Pandey A."/>
            <person name="Papenfuss A.T."/>
            <person name="Fischer K."/>
        </authorList>
    </citation>
    <scope>NUCLEOTIDE SEQUENCE [LARGE SCALE GENOMIC DNA]</scope>
</reference>
<dbReference type="PANTHER" id="PTHR12059">
    <property type="entry name" value="RIBOSOMAL PROTEIN L23-RELATED"/>
    <property type="match status" value="1"/>
</dbReference>
<accession>A0A834R4B9</accession>
<dbReference type="InterPro" id="IPR013025">
    <property type="entry name" value="Ribosomal_uL23-like"/>
</dbReference>
<dbReference type="EMBL" id="WVUK01000063">
    <property type="protein sequence ID" value="KAF7489821.1"/>
    <property type="molecule type" value="Genomic_DNA"/>
</dbReference>
<proteinExistence type="inferred from homology"/>
<evidence type="ECO:0000256" key="5">
    <source>
        <dbReference type="ARBA" id="ARBA00041375"/>
    </source>
</evidence>
<dbReference type="InterPro" id="IPR012678">
    <property type="entry name" value="Ribosomal_uL23/eL15/eS24_sf"/>
</dbReference>
<dbReference type="SUPFAM" id="SSF54189">
    <property type="entry name" value="Ribosomal proteins S24e, L23 and L15e"/>
    <property type="match status" value="1"/>
</dbReference>
<dbReference type="InterPro" id="IPR012677">
    <property type="entry name" value="Nucleotide-bd_a/b_plait_sf"/>
</dbReference>
<dbReference type="GO" id="GO:0032543">
    <property type="term" value="P:mitochondrial translation"/>
    <property type="evidence" value="ECO:0007669"/>
    <property type="project" value="TreeGrafter"/>
</dbReference>
<protein>
    <recommendedName>
        <fullName evidence="4">Large ribosomal subunit protein uL23m</fullName>
    </recommendedName>
    <alternativeName>
        <fullName evidence="5">39S ribosomal protein L23, mitochondrial</fullName>
    </alternativeName>
</protein>
<sequence>MSTRWYPRYVRGNPQLRIFLPDFWMILKKPDTLSTEQNFISMTNFDIKNYLEKIYKIPVVYVHSKVVCGQIRKAKSKLDYLVKDDDYREAVVDLPKHVEFKYPQIYDETKSSLEEGITKVDKQMTFLKNRERRKQYQNNRHNVPDWFGL</sequence>
<reference evidence="7" key="3">
    <citation type="submission" date="2022-06" db="UniProtKB">
        <authorList>
            <consortium name="EnsemblMetazoa"/>
        </authorList>
    </citation>
    <scope>IDENTIFICATION</scope>
</reference>